<gene>
    <name evidence="1" type="ORF">SAMN05216313_12474</name>
</gene>
<name>A0A1I0IZ41_9FIRM</name>
<dbReference type="RefSeq" id="WP_092367909.1">
    <property type="nucleotide sequence ID" value="NZ_FOIM01000024.1"/>
</dbReference>
<reference evidence="2" key="1">
    <citation type="submission" date="2016-10" db="EMBL/GenBank/DDBJ databases">
        <authorList>
            <person name="Varghese N."/>
            <person name="Submissions S."/>
        </authorList>
    </citation>
    <scope>NUCLEOTIDE SEQUENCE [LARGE SCALE GENOMIC DNA]</scope>
    <source>
        <strain evidence="2">NLAE-zl-G277</strain>
    </source>
</reference>
<accession>A0A1I0IZ41</accession>
<protein>
    <submittedName>
        <fullName evidence="1">Putative baseplate assembly protein</fullName>
    </submittedName>
</protein>
<dbReference type="Proteomes" id="UP000198508">
    <property type="component" value="Unassembled WGS sequence"/>
</dbReference>
<dbReference type="STRING" id="460384.SAMN05216313_12474"/>
<evidence type="ECO:0000313" key="2">
    <source>
        <dbReference type="Proteomes" id="UP000198508"/>
    </source>
</evidence>
<evidence type="ECO:0000313" key="1">
    <source>
        <dbReference type="EMBL" id="SEU01904.1"/>
    </source>
</evidence>
<keyword evidence="2" id="KW-1185">Reference proteome</keyword>
<organism evidence="1 2">
    <name type="scientific">Enterocloster lavalensis</name>
    <dbReference type="NCBI Taxonomy" id="460384"/>
    <lineage>
        <taxon>Bacteria</taxon>
        <taxon>Bacillati</taxon>
        <taxon>Bacillota</taxon>
        <taxon>Clostridia</taxon>
        <taxon>Lachnospirales</taxon>
        <taxon>Lachnospiraceae</taxon>
        <taxon>Enterocloster</taxon>
    </lineage>
</organism>
<sequence length="698" mass="78866">MLPDIHLDYETYEDIISAARNRIISLYPEWTDYNYHDPGITLIELFAWMKESQQYYMDQIGVQNKLKYLKLLGIRRRPKIPARTLSRMWVAEDLSVMAGMKFYAGDICFESIGRRYFAAGDIAGCASLSRAGEWDFVGREQLQFGHSLRFYPFGREPERGNAFYICFDRPVPPGEPIGIYLEIFNGYPVTRNRIAGGSCQPLASISWEFYGENGWEKIPRPEDGTWGLLQDGFLRLAVPGHMERTAVQGREGRYIRGVLTEQEYDVPPRITAVSANVDEVIQRDTLAQYRDFPADRNSPVVLDTCLGITGVSRMFVGRGGAYYPWDEFEKEVDMQRGNAVLNIPWDRLPEDVEEIRVVSMEYEYSMFHVIGEGTGFPNQEFDLEDRELLYESLEILVRDAVDQEAYCRWNKVEDFGGSSPESRDYVFDSENGILRFGDCIRGMAPEGEILLISCARSRGSGGNIKAGKLNRLGLAANGVRLTNITDGAGGEDEESLEESFARARRAVRTCGCAVSDGDYEQRVKMTPGLMVESCRVVHEDRRRRFQRPDGGFSVHIVVKPYSLSGRGIVSRSYEKNILNFLEPCRQLGTEIAVLQPEYIEMSVFCEVVLKSQYSSFGRAVKARIEEFMSPYEREFGAAVSYGGLYGALDRMEAVRAVRRLAFDTKGNGVLHSAGGDIVLPPNGVLWLSQVKCSVSIEE</sequence>
<dbReference type="EMBL" id="FOIM01000024">
    <property type="protein sequence ID" value="SEU01904.1"/>
    <property type="molecule type" value="Genomic_DNA"/>
</dbReference>
<dbReference type="AlphaFoldDB" id="A0A1I0IZ41"/>
<proteinExistence type="predicted"/>